<dbReference type="RefSeq" id="WP_205310820.1">
    <property type="nucleotide sequence ID" value="NZ_JAERPS020000003.1"/>
</dbReference>
<protein>
    <recommendedName>
        <fullName evidence="3">DUF1330 domain-containing protein</fullName>
    </recommendedName>
</protein>
<evidence type="ECO:0000313" key="1">
    <source>
        <dbReference type="EMBL" id="MBZ9612176.1"/>
    </source>
</evidence>
<evidence type="ECO:0008006" key="3">
    <source>
        <dbReference type="Google" id="ProtNLM"/>
    </source>
</evidence>
<name>A0ABS7X9E4_9GAMM</name>
<gene>
    <name evidence="1" type="ORF">I4W93_011280</name>
</gene>
<proteinExistence type="predicted"/>
<accession>A0ABS7X9E4</accession>
<sequence>MAYQVLVNGALLLQTPDNEHAKQCYSNSVARYPAHDVKLVEVTVLSNRPAHQPQTIH</sequence>
<organism evidence="1 2">
    <name type="scientific">Rheinheimera maricola</name>
    <dbReference type="NCBI Taxonomy" id="2793282"/>
    <lineage>
        <taxon>Bacteria</taxon>
        <taxon>Pseudomonadati</taxon>
        <taxon>Pseudomonadota</taxon>
        <taxon>Gammaproteobacteria</taxon>
        <taxon>Chromatiales</taxon>
        <taxon>Chromatiaceae</taxon>
        <taxon>Rheinheimera</taxon>
    </lineage>
</organism>
<dbReference type="EMBL" id="JAERPS020000003">
    <property type="protein sequence ID" value="MBZ9612176.1"/>
    <property type="molecule type" value="Genomic_DNA"/>
</dbReference>
<reference evidence="1 2" key="1">
    <citation type="submission" date="2021-08" db="EMBL/GenBank/DDBJ databases">
        <title>Rheinheimera aquimaris sp. nov., isolated from seawater of the East Sea in Korea.</title>
        <authorList>
            <person name="Kim K.H."/>
            <person name="Wenting R."/>
            <person name="Kim K.R."/>
            <person name="Jeon C.O."/>
        </authorList>
    </citation>
    <scope>NUCLEOTIDE SEQUENCE [LARGE SCALE GENOMIC DNA]</scope>
    <source>
        <strain evidence="1 2">MA-13</strain>
    </source>
</reference>
<dbReference type="Proteomes" id="UP000663814">
    <property type="component" value="Unassembled WGS sequence"/>
</dbReference>
<keyword evidence="2" id="KW-1185">Reference proteome</keyword>
<evidence type="ECO:0000313" key="2">
    <source>
        <dbReference type="Proteomes" id="UP000663814"/>
    </source>
</evidence>
<comment type="caution">
    <text evidence="1">The sequence shown here is derived from an EMBL/GenBank/DDBJ whole genome shotgun (WGS) entry which is preliminary data.</text>
</comment>